<keyword evidence="4" id="KW-1185">Reference proteome</keyword>
<comment type="caution">
    <text evidence="3">The sequence shown here is derived from an EMBL/GenBank/DDBJ whole genome shotgun (WGS) entry which is preliminary data.</text>
</comment>
<feature type="coiled-coil region" evidence="1">
    <location>
        <begin position="807"/>
        <end position="872"/>
    </location>
</feature>
<dbReference type="Pfam" id="PF05170">
    <property type="entry name" value="AsmA"/>
    <property type="match status" value="1"/>
</dbReference>
<evidence type="ECO:0000259" key="2">
    <source>
        <dbReference type="Pfam" id="PF05170"/>
    </source>
</evidence>
<dbReference type="InterPro" id="IPR007844">
    <property type="entry name" value="AsmA"/>
</dbReference>
<evidence type="ECO:0000313" key="3">
    <source>
        <dbReference type="EMBL" id="MCV9388258.1"/>
    </source>
</evidence>
<organism evidence="3 4">
    <name type="scientific">Reichenbachiella ulvae</name>
    <dbReference type="NCBI Taxonomy" id="2980104"/>
    <lineage>
        <taxon>Bacteria</taxon>
        <taxon>Pseudomonadati</taxon>
        <taxon>Bacteroidota</taxon>
        <taxon>Cytophagia</taxon>
        <taxon>Cytophagales</taxon>
        <taxon>Reichenbachiellaceae</taxon>
        <taxon>Reichenbachiella</taxon>
    </lineage>
</organism>
<evidence type="ECO:0000313" key="4">
    <source>
        <dbReference type="Proteomes" id="UP001300692"/>
    </source>
</evidence>
<feature type="domain" description="AsmA" evidence="2">
    <location>
        <begin position="1"/>
        <end position="181"/>
    </location>
</feature>
<dbReference type="RefSeq" id="WP_264139096.1">
    <property type="nucleotide sequence ID" value="NZ_JAOYOD010000001.1"/>
</dbReference>
<evidence type="ECO:0000256" key="1">
    <source>
        <dbReference type="SAM" id="Coils"/>
    </source>
</evidence>
<name>A0ABT3CYH3_9BACT</name>
<sequence>MKKLLIILGSIIGLIFLVLIATPIVFKDDIKKAVDQAIAENINAQVYYDEGGFSLSLLKSFPNFSLSVDDFGIVGNAPFDQDTLVHVGSFGFEIDLMSVINGEQIKINSILLDQPSITVLVLPDGTANYDIVPSSEDTAVVEESGEAASFNIAIKQWEIKNAEIVYIDQSSNMSAILLGLNHSGTGDFTEHVFDLGTQTSIESITFGMDGVDYLSNKTFNADIILNMDLPHSKYTFKENKLSLNDFGFGFDGYVAMPGEDIDMDLNFEGKDISIKSILSLIPGVYQEYLNGVETSGSISFEGSAKGAYNENRLPDVMAKLNVDQGRIKYAEYPIPIEALTIRTDLNVPGENMDDMVFNMPTFSMLLDGEKVGANLTFSNLQNYTWDFGMHGKLDLEKLLKVVPVEGMDLKGLIAADLSTSGNMKLVDEERYDEIPAEGSLAITGFEMVSEDLPQGFGIQQSKMTFSPKVINLQQFDATLGQSDMHLDGSVSNFIGYALNEEEVLKGSLNFRSNTFNLDEWMTEEDTTVVEEDTSAMEIIRVPTNLDLRLQSKIGKIVYDGMDISDLDGLITVKDGIAKLENIDFNLLDGEFVMNGTYNSVPEKPAFDFGFNIKDLSIPKSYETFNTVQQLAPVAKNVAGDFSAALGFNGVMGPDMMPDYEHLTGHGLVEIAEAALKGDNLMKAMSAASKFSGDQINMDNVKLNIEIREGRLYVEPFDVKMSGQKATVYGSNGIDGSLDYYISTMVKTGAAGSAVNQALASYTGGKEVIGEEMLVKLKIGGTYEKPKVGIASTESANGQGGSIKAAAQAEIDKQIKEAEAKAKAELEKQKKEAEAKAKEELAKQQAELEKKAEEEAKKAAEDAKKKAKKALKDMF</sequence>
<dbReference type="InterPro" id="IPR052894">
    <property type="entry name" value="AsmA-related"/>
</dbReference>
<dbReference type="PANTHER" id="PTHR30441">
    <property type="entry name" value="DUF748 DOMAIN-CONTAINING PROTEIN"/>
    <property type="match status" value="1"/>
</dbReference>
<gene>
    <name evidence="3" type="ORF">N7U62_16365</name>
</gene>
<dbReference type="EMBL" id="JAOYOD010000001">
    <property type="protein sequence ID" value="MCV9388258.1"/>
    <property type="molecule type" value="Genomic_DNA"/>
</dbReference>
<accession>A0ABT3CYH3</accession>
<reference evidence="3 4" key="1">
    <citation type="submission" date="2022-10" db="EMBL/GenBank/DDBJ databases">
        <title>Comparative genomics and taxonomic characterization of three novel marine species of genus Reichenbachiella exhibiting antioxidant and polysaccharide degradation activities.</title>
        <authorList>
            <person name="Muhammad N."/>
            <person name="Lee Y.-J."/>
            <person name="Ko J."/>
            <person name="Kim S.-G."/>
        </authorList>
    </citation>
    <scope>NUCLEOTIDE SEQUENCE [LARGE SCALE GENOMIC DNA]</scope>
    <source>
        <strain evidence="3 4">ABR2-5</strain>
    </source>
</reference>
<keyword evidence="1" id="KW-0175">Coiled coil</keyword>
<protein>
    <submittedName>
        <fullName evidence="3">AsmA family protein</fullName>
    </submittedName>
</protein>
<dbReference type="Proteomes" id="UP001300692">
    <property type="component" value="Unassembled WGS sequence"/>
</dbReference>
<dbReference type="PANTHER" id="PTHR30441:SF8">
    <property type="entry name" value="DUF748 DOMAIN-CONTAINING PROTEIN"/>
    <property type="match status" value="1"/>
</dbReference>
<proteinExistence type="predicted"/>